<dbReference type="SUPFAM" id="SSF110857">
    <property type="entry name" value="Gamma-glutamyl cyclotransferase-like"/>
    <property type="match status" value="1"/>
</dbReference>
<evidence type="ECO:0000256" key="4">
    <source>
        <dbReference type="ARBA" id="ARBA00048073"/>
    </source>
</evidence>
<dbReference type="EC" id="4.3.2.7" evidence="2"/>
<dbReference type="Proteomes" id="UP000274504">
    <property type="component" value="Unassembled WGS sequence"/>
</dbReference>
<dbReference type="PANTHER" id="PTHR12192">
    <property type="entry name" value="CATION TRANSPORT PROTEIN CHAC-RELATED"/>
    <property type="match status" value="1"/>
</dbReference>
<name>A0A0R3SXP7_HYMDI</name>
<evidence type="ECO:0000256" key="3">
    <source>
        <dbReference type="ARBA" id="ARBA00023239"/>
    </source>
</evidence>
<dbReference type="Gene3D" id="3.10.490.10">
    <property type="entry name" value="Gamma-glutamyl cyclotransferase-like"/>
    <property type="match status" value="1"/>
</dbReference>
<dbReference type="InterPro" id="IPR013024">
    <property type="entry name" value="GGCT-like"/>
</dbReference>
<evidence type="ECO:0000256" key="1">
    <source>
        <dbReference type="ARBA" id="ARBA00009662"/>
    </source>
</evidence>
<dbReference type="EMBL" id="UYSG01011747">
    <property type="protein sequence ID" value="VDL63512.1"/>
    <property type="molecule type" value="Genomic_DNA"/>
</dbReference>
<keyword evidence="3" id="KW-0456">Lyase</keyword>
<dbReference type="CDD" id="cd06661">
    <property type="entry name" value="GGCT_like"/>
    <property type="match status" value="1"/>
</dbReference>
<proteinExistence type="inferred from homology"/>
<dbReference type="WBParaSite" id="HDID_0001053601-mRNA-1">
    <property type="protein sequence ID" value="HDID_0001053601-mRNA-1"/>
    <property type="gene ID" value="HDID_0001053601"/>
</dbReference>
<sequence length="218" mass="25313">MGENYSSFHEILNTIGEKLYIFGYGSLIWKPNFPYSQRMIGYIKGYKRRFYQSSITHRGTPKNPGRIVTLLLSKNKDDRVWGAAFEVVGKENIRKTIDLLVVRETVQANYRFEKMPFYTKLDVDKKADPFPNIVEVFVCVAEPGNRDYAGKAPLEEQVMQIVRAIGDAGPNVEYLAKLVDFIHTEVPEEDQKFDQHTLDLWNFVHNYLKKPEDNNNLE</sequence>
<evidence type="ECO:0000256" key="2">
    <source>
        <dbReference type="ARBA" id="ARBA00012344"/>
    </source>
</evidence>
<reference evidence="7" key="1">
    <citation type="submission" date="2017-02" db="UniProtKB">
        <authorList>
            <consortium name="WormBaseParasite"/>
        </authorList>
    </citation>
    <scope>IDENTIFICATION</scope>
</reference>
<comment type="catalytic activity">
    <reaction evidence="4">
        <text>glutathione = L-cysteinylglycine + 5-oxo-L-proline</text>
        <dbReference type="Rhea" id="RHEA:47724"/>
        <dbReference type="ChEBI" id="CHEBI:57925"/>
        <dbReference type="ChEBI" id="CHEBI:58402"/>
        <dbReference type="ChEBI" id="CHEBI:61694"/>
        <dbReference type="EC" id="4.3.2.7"/>
    </reaction>
</comment>
<comment type="similarity">
    <text evidence="1">Belongs to the gamma-glutamylcyclotransferase family. ChaC subfamily.</text>
</comment>
<evidence type="ECO:0000313" key="5">
    <source>
        <dbReference type="EMBL" id="VDL63512.1"/>
    </source>
</evidence>
<dbReference type="STRING" id="6216.A0A0R3SXP7"/>
<dbReference type="AlphaFoldDB" id="A0A0R3SXP7"/>
<dbReference type="OrthoDB" id="1933483at2759"/>
<dbReference type="Pfam" id="PF04752">
    <property type="entry name" value="ChaC"/>
    <property type="match status" value="1"/>
</dbReference>
<dbReference type="InterPro" id="IPR006840">
    <property type="entry name" value="ChaC"/>
</dbReference>
<protein>
    <recommendedName>
        <fullName evidence="2">glutathione-specific gamma-glutamylcyclotransferase</fullName>
        <ecNumber evidence="2">4.3.2.7</ecNumber>
    </recommendedName>
</protein>
<reference evidence="5 6" key="2">
    <citation type="submission" date="2018-11" db="EMBL/GenBank/DDBJ databases">
        <authorList>
            <consortium name="Pathogen Informatics"/>
        </authorList>
    </citation>
    <scope>NUCLEOTIDE SEQUENCE [LARGE SCALE GENOMIC DNA]</scope>
</reference>
<dbReference type="GO" id="GO:0061928">
    <property type="term" value="F:glutathione specific gamma-glutamylcyclotransferase activity"/>
    <property type="evidence" value="ECO:0007669"/>
    <property type="project" value="UniProtKB-EC"/>
</dbReference>
<organism evidence="7">
    <name type="scientific">Hymenolepis diminuta</name>
    <name type="common">Rat tapeworm</name>
    <dbReference type="NCBI Taxonomy" id="6216"/>
    <lineage>
        <taxon>Eukaryota</taxon>
        <taxon>Metazoa</taxon>
        <taxon>Spiralia</taxon>
        <taxon>Lophotrochozoa</taxon>
        <taxon>Platyhelminthes</taxon>
        <taxon>Cestoda</taxon>
        <taxon>Eucestoda</taxon>
        <taxon>Cyclophyllidea</taxon>
        <taxon>Hymenolepididae</taxon>
        <taxon>Hymenolepis</taxon>
    </lineage>
</organism>
<accession>A0A0R3SXP7</accession>
<dbReference type="PANTHER" id="PTHR12192:SF26">
    <property type="entry name" value="GLUTATHIONE-SPECIFIC GAMMA-GLUTAMYLCYCLOTRANSFERASE 1"/>
    <property type="match status" value="1"/>
</dbReference>
<dbReference type="InterPro" id="IPR036568">
    <property type="entry name" value="GGCT-like_sf"/>
</dbReference>
<dbReference type="GO" id="GO:0006751">
    <property type="term" value="P:glutathione catabolic process"/>
    <property type="evidence" value="ECO:0007669"/>
    <property type="project" value="InterPro"/>
</dbReference>
<gene>
    <name evidence="5" type="ORF">HDID_LOCUS10534</name>
</gene>
<evidence type="ECO:0000313" key="6">
    <source>
        <dbReference type="Proteomes" id="UP000274504"/>
    </source>
</evidence>
<dbReference type="GO" id="GO:0005737">
    <property type="term" value="C:cytoplasm"/>
    <property type="evidence" value="ECO:0007669"/>
    <property type="project" value="TreeGrafter"/>
</dbReference>
<evidence type="ECO:0000313" key="7">
    <source>
        <dbReference type="WBParaSite" id="HDID_0001053601-mRNA-1"/>
    </source>
</evidence>